<protein>
    <submittedName>
        <fullName evidence="2">Uncharacterized protein</fullName>
    </submittedName>
</protein>
<feature type="compositionally biased region" description="Low complexity" evidence="1">
    <location>
        <begin position="1"/>
        <end position="20"/>
    </location>
</feature>
<feature type="compositionally biased region" description="Basic and acidic residues" evidence="1">
    <location>
        <begin position="276"/>
        <end position="292"/>
    </location>
</feature>
<keyword evidence="3" id="KW-1185">Reference proteome</keyword>
<name>A0A448WXW2_9PLAT</name>
<sequence length="381" mass="41040">MTLPLPQPTFLSSQSLQLQPRPQPSRPVTILAVAMLSGQLDVYRLDEPDLPFISLLPPHDESASLLPSSSPSKSSIPNAPLYLIRLASLQVHSSQGVNPTSSVLISSNLETNLIDVPHAKQSMIEDSEKGNAENSEVFDSTLMRTSDCTGDQRKLANERQDAVLYPSKEKTEKKNPIVSGLPATARSVLSVLQASSPTERPSGIATVLPTSAAHTVPLPACIVKRRQVSFQPLENPISGRLDLTWAPASMRWPERTSPDVLPIPSPLPLPRTSIIKCDESEPLESKKDPLREEESDDREANESASSFACIVRANRRNASFGCYLDLSSLSHSSCPLEEIDECASSNHPANLPTTPALGNTLTTACTPFAAPPVCGIEGSMV</sequence>
<evidence type="ECO:0000313" key="3">
    <source>
        <dbReference type="Proteomes" id="UP000784294"/>
    </source>
</evidence>
<comment type="caution">
    <text evidence="2">The sequence shown here is derived from an EMBL/GenBank/DDBJ whole genome shotgun (WGS) entry which is preliminary data.</text>
</comment>
<gene>
    <name evidence="2" type="ORF">PXEA_LOCUS16415</name>
</gene>
<feature type="region of interest" description="Disordered" evidence="1">
    <location>
        <begin position="1"/>
        <end position="22"/>
    </location>
</feature>
<accession>A0A448WXW2</accession>
<reference evidence="2" key="1">
    <citation type="submission" date="2018-11" db="EMBL/GenBank/DDBJ databases">
        <authorList>
            <consortium name="Pathogen Informatics"/>
        </authorList>
    </citation>
    <scope>NUCLEOTIDE SEQUENCE</scope>
</reference>
<dbReference type="AlphaFoldDB" id="A0A448WXW2"/>
<organism evidence="2 3">
    <name type="scientific">Protopolystoma xenopodis</name>
    <dbReference type="NCBI Taxonomy" id="117903"/>
    <lineage>
        <taxon>Eukaryota</taxon>
        <taxon>Metazoa</taxon>
        <taxon>Spiralia</taxon>
        <taxon>Lophotrochozoa</taxon>
        <taxon>Platyhelminthes</taxon>
        <taxon>Monogenea</taxon>
        <taxon>Polyopisthocotylea</taxon>
        <taxon>Polystomatidea</taxon>
        <taxon>Polystomatidae</taxon>
        <taxon>Protopolystoma</taxon>
    </lineage>
</organism>
<evidence type="ECO:0000313" key="2">
    <source>
        <dbReference type="EMBL" id="VEL22975.1"/>
    </source>
</evidence>
<dbReference type="EMBL" id="CAAALY010059389">
    <property type="protein sequence ID" value="VEL22975.1"/>
    <property type="molecule type" value="Genomic_DNA"/>
</dbReference>
<evidence type="ECO:0000256" key="1">
    <source>
        <dbReference type="SAM" id="MobiDB-lite"/>
    </source>
</evidence>
<dbReference type="Proteomes" id="UP000784294">
    <property type="component" value="Unassembled WGS sequence"/>
</dbReference>
<feature type="region of interest" description="Disordered" evidence="1">
    <location>
        <begin position="272"/>
        <end position="302"/>
    </location>
</feature>
<proteinExistence type="predicted"/>